<dbReference type="InterPro" id="IPR022764">
    <property type="entry name" value="Peptidase_S54_rhomboid_dom"/>
</dbReference>
<evidence type="ECO:0000256" key="5">
    <source>
        <dbReference type="ARBA" id="ARBA00022989"/>
    </source>
</evidence>
<feature type="transmembrane region" description="Helical" evidence="7">
    <location>
        <begin position="326"/>
        <end position="347"/>
    </location>
</feature>
<evidence type="ECO:0000256" key="6">
    <source>
        <dbReference type="ARBA" id="ARBA00023136"/>
    </source>
</evidence>
<evidence type="ECO:0000259" key="9">
    <source>
        <dbReference type="Pfam" id="PF01694"/>
    </source>
</evidence>
<dbReference type="Proteomes" id="UP000422736">
    <property type="component" value="Chromosome 5"/>
</dbReference>
<feature type="signal peptide" evidence="8">
    <location>
        <begin position="1"/>
        <end position="22"/>
    </location>
</feature>
<feature type="transmembrane region" description="Helical" evidence="7">
    <location>
        <begin position="160"/>
        <end position="181"/>
    </location>
</feature>
<gene>
    <name evidence="10" type="primary">PCP1</name>
    <name evidence="10" type="ORF">FIM1_3535</name>
</gene>
<sequence length="396" mass="44949">MYSIKNLILYFILAHLYVIANRQESLVLSLRYFEPRFPIGTSVLVTIYSYPTVSMSAPMSNFARTCGRQFFLSNAIHLQSPKVAPWNLLKPLKSSLLMFGRSTSGINSVLRPQTRFFTTSGQAKVSIRDMFNGSQSRYTRLNRFQQYNRSSGNNRDLIKLTLYGALFMGITLIGAPYLFQIPPFSYFKRHPTHLPYAIIGINLAVFGLWQVPRFWGPLQRYALLQKDHIYSKWSLLGSAFSHQEFWHLGMNMICLYSFGTTLATMLGPGNFTSLYLNSAIAGSLFSLWYPKFARIIMMGPSLGASGALFGLFGCFSYLVPHAKMMFFIFPIPFGAWFTFLGLVTWNVAGCALRWGSFDYAAHLGGSVMGILYGWLIAESIKKQREKRMAIATFPRF</sequence>
<reference evidence="10 11" key="1">
    <citation type="submission" date="2016-03" db="EMBL/GenBank/DDBJ databases">
        <title>How can Kluyveromyces marxianus grow so fast - potential evolutionary course in Saccharomyces Complex revealed by comparative genomics.</title>
        <authorList>
            <person name="Mo W."/>
            <person name="Lu W."/>
            <person name="Yang X."/>
            <person name="Qi J."/>
            <person name="Lv H."/>
        </authorList>
    </citation>
    <scope>NUCLEOTIDE SEQUENCE [LARGE SCALE GENOMIC DNA]</scope>
    <source>
        <strain evidence="10 11">FIM1</strain>
    </source>
</reference>
<evidence type="ECO:0000256" key="7">
    <source>
        <dbReference type="SAM" id="Phobius"/>
    </source>
</evidence>
<proteinExistence type="inferred from homology"/>
<reference evidence="10 11" key="2">
    <citation type="submission" date="2019-11" db="EMBL/GenBank/DDBJ databases">
        <authorList>
            <person name="Lu H."/>
        </authorList>
    </citation>
    <scope>NUCLEOTIDE SEQUENCE [LARGE SCALE GENOMIC DNA]</scope>
    <source>
        <strain evidence="10 11">FIM1</strain>
    </source>
</reference>
<dbReference type="Pfam" id="PF01694">
    <property type="entry name" value="Rhomboid"/>
    <property type="match status" value="1"/>
</dbReference>
<dbReference type="PANTHER" id="PTHR43731:SF14">
    <property type="entry name" value="PRESENILIN-ASSOCIATED RHOMBOID-LIKE PROTEIN, MITOCHONDRIAL"/>
    <property type="match status" value="1"/>
</dbReference>
<organism evidence="10 11">
    <name type="scientific">Kluyveromyces marxianus</name>
    <name type="common">Yeast</name>
    <name type="synonym">Candida kefyr</name>
    <dbReference type="NCBI Taxonomy" id="4911"/>
    <lineage>
        <taxon>Eukaryota</taxon>
        <taxon>Fungi</taxon>
        <taxon>Dikarya</taxon>
        <taxon>Ascomycota</taxon>
        <taxon>Saccharomycotina</taxon>
        <taxon>Saccharomycetes</taxon>
        <taxon>Saccharomycetales</taxon>
        <taxon>Saccharomycetaceae</taxon>
        <taxon>Kluyveromyces</taxon>
    </lineage>
</organism>
<keyword evidence="4" id="KW-0378">Hydrolase</keyword>
<feature type="chain" id="PRO_5046444345" evidence="8">
    <location>
        <begin position="23"/>
        <end position="396"/>
    </location>
</feature>
<keyword evidence="3 7" id="KW-0812">Transmembrane</keyword>
<evidence type="ECO:0000256" key="3">
    <source>
        <dbReference type="ARBA" id="ARBA00022692"/>
    </source>
</evidence>
<evidence type="ECO:0000313" key="10">
    <source>
        <dbReference type="EMBL" id="QGN16811.1"/>
    </source>
</evidence>
<dbReference type="InterPro" id="IPR035952">
    <property type="entry name" value="Rhomboid-like_sf"/>
</dbReference>
<keyword evidence="5 7" id="KW-1133">Transmembrane helix</keyword>
<comment type="similarity">
    <text evidence="2">Belongs to the peptidase S54 family.</text>
</comment>
<feature type="domain" description="Peptidase S54 rhomboid" evidence="9">
    <location>
        <begin position="232"/>
        <end position="377"/>
    </location>
</feature>
<evidence type="ECO:0000256" key="1">
    <source>
        <dbReference type="ARBA" id="ARBA00004141"/>
    </source>
</evidence>
<evidence type="ECO:0000256" key="2">
    <source>
        <dbReference type="ARBA" id="ARBA00009045"/>
    </source>
</evidence>
<evidence type="ECO:0000256" key="8">
    <source>
        <dbReference type="SAM" id="SignalP"/>
    </source>
</evidence>
<accession>A0ABX6EX93</accession>
<dbReference type="InterPro" id="IPR050925">
    <property type="entry name" value="Rhomboid_protease_S54"/>
</dbReference>
<keyword evidence="6 7" id="KW-0472">Membrane</keyword>
<dbReference type="SUPFAM" id="SSF144091">
    <property type="entry name" value="Rhomboid-like"/>
    <property type="match status" value="1"/>
</dbReference>
<evidence type="ECO:0000313" key="11">
    <source>
        <dbReference type="Proteomes" id="UP000422736"/>
    </source>
</evidence>
<feature type="transmembrane region" description="Helical" evidence="7">
    <location>
        <begin position="245"/>
        <end position="266"/>
    </location>
</feature>
<name>A0ABX6EX93_KLUMA</name>
<dbReference type="Gene3D" id="1.20.1540.10">
    <property type="entry name" value="Rhomboid-like"/>
    <property type="match status" value="1"/>
</dbReference>
<dbReference type="PANTHER" id="PTHR43731">
    <property type="entry name" value="RHOMBOID PROTEASE"/>
    <property type="match status" value="1"/>
</dbReference>
<feature type="transmembrane region" description="Helical" evidence="7">
    <location>
        <begin position="193"/>
        <end position="211"/>
    </location>
</feature>
<evidence type="ECO:0000256" key="4">
    <source>
        <dbReference type="ARBA" id="ARBA00022801"/>
    </source>
</evidence>
<comment type="subcellular location">
    <subcellularLocation>
        <location evidence="1">Membrane</location>
        <topology evidence="1">Multi-pass membrane protein</topology>
    </subcellularLocation>
</comment>
<feature type="transmembrane region" description="Helical" evidence="7">
    <location>
        <begin position="359"/>
        <end position="377"/>
    </location>
</feature>
<feature type="transmembrane region" description="Helical" evidence="7">
    <location>
        <begin position="295"/>
        <end position="319"/>
    </location>
</feature>
<dbReference type="EMBL" id="CP015058">
    <property type="protein sequence ID" value="QGN16811.1"/>
    <property type="molecule type" value="Genomic_DNA"/>
</dbReference>
<protein>
    <submittedName>
        <fullName evidence="10">Rhomboid protein 1</fullName>
    </submittedName>
</protein>
<keyword evidence="11" id="KW-1185">Reference proteome</keyword>
<keyword evidence="8" id="KW-0732">Signal</keyword>